<sequence length="69" mass="7864">MVAIKILRAKEEEEENGEFIPTKVSLKQREQEYFELKKGSRLGEIGSICARLDENGSKRGSPLRELSLK</sequence>
<organism evidence="1 2">
    <name type="scientific">Vigna unguiculata</name>
    <name type="common">Cowpea</name>
    <dbReference type="NCBI Taxonomy" id="3917"/>
    <lineage>
        <taxon>Eukaryota</taxon>
        <taxon>Viridiplantae</taxon>
        <taxon>Streptophyta</taxon>
        <taxon>Embryophyta</taxon>
        <taxon>Tracheophyta</taxon>
        <taxon>Spermatophyta</taxon>
        <taxon>Magnoliopsida</taxon>
        <taxon>eudicotyledons</taxon>
        <taxon>Gunneridae</taxon>
        <taxon>Pentapetalae</taxon>
        <taxon>rosids</taxon>
        <taxon>fabids</taxon>
        <taxon>Fabales</taxon>
        <taxon>Fabaceae</taxon>
        <taxon>Papilionoideae</taxon>
        <taxon>50 kb inversion clade</taxon>
        <taxon>NPAAA clade</taxon>
        <taxon>indigoferoid/millettioid clade</taxon>
        <taxon>Phaseoleae</taxon>
        <taxon>Vigna</taxon>
    </lineage>
</organism>
<dbReference type="AlphaFoldDB" id="A0A4D6KWB0"/>
<keyword evidence="2" id="KW-1185">Reference proteome</keyword>
<name>A0A4D6KWB0_VIGUN</name>
<dbReference type="Proteomes" id="UP000501690">
    <property type="component" value="Linkage Group LG1"/>
</dbReference>
<dbReference type="EMBL" id="CP039345">
    <property type="protein sequence ID" value="QCD79629.1"/>
    <property type="molecule type" value="Genomic_DNA"/>
</dbReference>
<proteinExistence type="predicted"/>
<evidence type="ECO:0000313" key="2">
    <source>
        <dbReference type="Proteomes" id="UP000501690"/>
    </source>
</evidence>
<protein>
    <submittedName>
        <fullName evidence="1">Uncharacterized protein</fullName>
    </submittedName>
</protein>
<reference evidence="1 2" key="1">
    <citation type="submission" date="2019-04" db="EMBL/GenBank/DDBJ databases">
        <title>An improved genome assembly and genetic linkage map for asparagus bean, Vigna unguiculata ssp. sesquipedialis.</title>
        <authorList>
            <person name="Xia Q."/>
            <person name="Zhang R."/>
            <person name="Dong Y."/>
        </authorList>
    </citation>
    <scope>NUCLEOTIDE SEQUENCE [LARGE SCALE GENOMIC DNA]</scope>
    <source>
        <tissue evidence="1">Leaf</tissue>
    </source>
</reference>
<accession>A0A4D6KWB0</accession>
<gene>
    <name evidence="1" type="ORF">DEO72_LG1g3275</name>
</gene>
<evidence type="ECO:0000313" key="1">
    <source>
        <dbReference type="EMBL" id="QCD79629.1"/>
    </source>
</evidence>